<dbReference type="InterPro" id="IPR003545">
    <property type="entry name" value="Telomerase_RT"/>
</dbReference>
<dbReference type="Proteomes" id="UP000091956">
    <property type="component" value="Unassembled WGS sequence"/>
</dbReference>
<dbReference type="GO" id="GO:0000781">
    <property type="term" value="C:chromosome, telomeric region"/>
    <property type="evidence" value="ECO:0007669"/>
    <property type="project" value="UniProtKB-SubCell"/>
</dbReference>
<comment type="similarity">
    <text evidence="1 13">Belongs to the reverse transcriptase family. Telomerase subfamily.</text>
</comment>
<dbReference type="GO" id="GO:0007004">
    <property type="term" value="P:telomere maintenance via telomerase"/>
    <property type="evidence" value="ECO:0007669"/>
    <property type="project" value="TreeGrafter"/>
</dbReference>
<evidence type="ECO:0000313" key="17">
    <source>
        <dbReference type="Proteomes" id="UP000091956"/>
    </source>
</evidence>
<dbReference type="InterPro" id="IPR049139">
    <property type="entry name" value="TERT_C"/>
</dbReference>
<dbReference type="PANTHER" id="PTHR12066">
    <property type="entry name" value="TELOMERASE REVERSE TRANSCRIPTASE"/>
    <property type="match status" value="1"/>
</dbReference>
<accession>A0A1B8GW61</accession>
<dbReference type="Gene3D" id="1.10.132.70">
    <property type="match status" value="1"/>
</dbReference>
<dbReference type="CDD" id="cd01648">
    <property type="entry name" value="TERT"/>
    <property type="match status" value="1"/>
</dbReference>
<dbReference type="InterPro" id="IPR021891">
    <property type="entry name" value="Telomerase_RBD"/>
</dbReference>
<comment type="subcellular location">
    <subcellularLocation>
        <location evidence="13">Nucleus</location>
    </subcellularLocation>
    <subcellularLocation>
        <location evidence="13">Chromosome</location>
        <location evidence="13">Telomere</location>
    </subcellularLocation>
</comment>
<evidence type="ECO:0000256" key="11">
    <source>
        <dbReference type="ARBA" id="ARBA00023242"/>
    </source>
</evidence>
<dbReference type="STRING" id="342668.A0A1B8GW61"/>
<feature type="compositionally biased region" description="Basic and acidic residues" evidence="14">
    <location>
        <begin position="79"/>
        <end position="91"/>
    </location>
</feature>
<dbReference type="SUPFAM" id="SSF56672">
    <property type="entry name" value="DNA/RNA polymerases"/>
    <property type="match status" value="1"/>
</dbReference>
<evidence type="ECO:0000256" key="7">
    <source>
        <dbReference type="ARBA" id="ARBA00022723"/>
    </source>
</evidence>
<evidence type="ECO:0000256" key="10">
    <source>
        <dbReference type="ARBA" id="ARBA00022918"/>
    </source>
</evidence>
<keyword evidence="6 13" id="KW-0548">Nucleotidyltransferase</keyword>
<protein>
    <recommendedName>
        <fullName evidence="3 13">Telomerase reverse transcriptase</fullName>
        <ecNumber evidence="2 13">2.7.7.49</ecNumber>
    </recommendedName>
    <alternativeName>
        <fullName evidence="13">Telomerase catalytic subunit</fullName>
    </alternativeName>
</protein>
<evidence type="ECO:0000256" key="2">
    <source>
        <dbReference type="ARBA" id="ARBA00012493"/>
    </source>
</evidence>
<reference evidence="17" key="2">
    <citation type="journal article" date="2018" name="Nat. Commun.">
        <title>Extreme sensitivity to ultraviolet light in the fungal pathogen causing white-nose syndrome of bats.</title>
        <authorList>
            <person name="Palmer J.M."/>
            <person name="Drees K.P."/>
            <person name="Foster J.T."/>
            <person name="Lindner D.L."/>
        </authorList>
    </citation>
    <scope>NUCLEOTIDE SEQUENCE [LARGE SCALE GENOMIC DNA]</scope>
    <source>
        <strain evidence="17">UAMH 10579</strain>
    </source>
</reference>
<comment type="catalytic activity">
    <reaction evidence="12 13">
        <text>DNA(n) + a 2'-deoxyribonucleoside 5'-triphosphate = DNA(n+1) + diphosphate</text>
        <dbReference type="Rhea" id="RHEA:22508"/>
        <dbReference type="Rhea" id="RHEA-COMP:17339"/>
        <dbReference type="Rhea" id="RHEA-COMP:17340"/>
        <dbReference type="ChEBI" id="CHEBI:33019"/>
        <dbReference type="ChEBI" id="CHEBI:61560"/>
        <dbReference type="ChEBI" id="CHEBI:173112"/>
        <dbReference type="EC" id="2.7.7.49"/>
    </reaction>
</comment>
<dbReference type="RefSeq" id="XP_059320001.1">
    <property type="nucleotide sequence ID" value="XM_059463382.1"/>
</dbReference>
<keyword evidence="5 13" id="KW-0808">Transferase</keyword>
<keyword evidence="11 13" id="KW-0539">Nucleus</keyword>
<keyword evidence="4 13" id="KW-0158">Chromosome</keyword>
<feature type="region of interest" description="Disordered" evidence="14">
    <location>
        <begin position="432"/>
        <end position="464"/>
    </location>
</feature>
<dbReference type="PANTHER" id="PTHR12066:SF0">
    <property type="entry name" value="TELOMERASE REVERSE TRANSCRIPTASE"/>
    <property type="match status" value="1"/>
</dbReference>
<name>A0A1B8GW61_9PEZI</name>
<proteinExistence type="inferred from homology"/>
<keyword evidence="7 13" id="KW-0479">Metal-binding</keyword>
<evidence type="ECO:0000256" key="12">
    <source>
        <dbReference type="ARBA" id="ARBA00048173"/>
    </source>
</evidence>
<dbReference type="AlphaFoldDB" id="A0A1B8GW61"/>
<dbReference type="Pfam" id="PF12009">
    <property type="entry name" value="Telomerase_RBD"/>
    <property type="match status" value="1"/>
</dbReference>
<comment type="function">
    <text evidence="13">Telomerase is a ribonucleoprotein enzyme essential for the replication of chromosome termini in most eukaryotes. It elongates telomeres. It is a reverse transcriptase that adds simple sequence repeats to chromosome ends by copying a template sequence within the RNA component of the enzyme.</text>
</comment>
<keyword evidence="10 13" id="KW-0695">RNA-directed DNA polymerase</keyword>
<dbReference type="Gene3D" id="3.30.70.2630">
    <property type="match status" value="1"/>
</dbReference>
<dbReference type="Gene3D" id="1.10.357.90">
    <property type="match status" value="1"/>
</dbReference>
<gene>
    <name evidence="16" type="ORF">VE01_01714</name>
</gene>
<dbReference type="PRINTS" id="PR01365">
    <property type="entry name" value="TELOMERASERT"/>
</dbReference>
<dbReference type="GO" id="GO:0046872">
    <property type="term" value="F:metal ion binding"/>
    <property type="evidence" value="ECO:0007669"/>
    <property type="project" value="UniProtKB-KW"/>
</dbReference>
<evidence type="ECO:0000256" key="14">
    <source>
        <dbReference type="SAM" id="MobiDB-lite"/>
    </source>
</evidence>
<keyword evidence="17" id="KW-1185">Reference proteome</keyword>
<dbReference type="GeneID" id="28835100"/>
<feature type="region of interest" description="Disordered" evidence="14">
    <location>
        <begin position="76"/>
        <end position="97"/>
    </location>
</feature>
<dbReference type="EMBL" id="KV460210">
    <property type="protein sequence ID" value="OBU00031.2"/>
    <property type="molecule type" value="Genomic_DNA"/>
</dbReference>
<dbReference type="PROSITE" id="PS50878">
    <property type="entry name" value="RT_POL"/>
    <property type="match status" value="1"/>
</dbReference>
<feature type="compositionally biased region" description="Polar residues" evidence="14">
    <location>
        <begin position="432"/>
        <end position="456"/>
    </location>
</feature>
<keyword evidence="9 13" id="KW-0779">Telomere</keyword>
<dbReference type="EC" id="2.7.7.49" evidence="2 13"/>
<dbReference type="GO" id="GO:0070034">
    <property type="term" value="F:telomerase RNA binding"/>
    <property type="evidence" value="ECO:0007669"/>
    <property type="project" value="TreeGrafter"/>
</dbReference>
<organism evidence="16 17">
    <name type="scientific">Pseudogymnoascus verrucosus</name>
    <dbReference type="NCBI Taxonomy" id="342668"/>
    <lineage>
        <taxon>Eukaryota</taxon>
        <taxon>Fungi</taxon>
        <taxon>Dikarya</taxon>
        <taxon>Ascomycota</taxon>
        <taxon>Pezizomycotina</taxon>
        <taxon>Leotiomycetes</taxon>
        <taxon>Thelebolales</taxon>
        <taxon>Thelebolaceae</taxon>
        <taxon>Pseudogymnoascus</taxon>
    </lineage>
</organism>
<dbReference type="InterPro" id="IPR043502">
    <property type="entry name" value="DNA/RNA_pol_sf"/>
</dbReference>
<dbReference type="Pfam" id="PF21399">
    <property type="entry name" value="TERT_C"/>
    <property type="match status" value="1"/>
</dbReference>
<evidence type="ECO:0000256" key="6">
    <source>
        <dbReference type="ARBA" id="ARBA00022695"/>
    </source>
</evidence>
<dbReference type="SMART" id="SM00975">
    <property type="entry name" value="Telomerase_RBD"/>
    <property type="match status" value="1"/>
</dbReference>
<evidence type="ECO:0000256" key="9">
    <source>
        <dbReference type="ARBA" id="ARBA00022895"/>
    </source>
</evidence>
<dbReference type="GO" id="GO:0042162">
    <property type="term" value="F:telomeric DNA binding"/>
    <property type="evidence" value="ECO:0007669"/>
    <property type="project" value="TreeGrafter"/>
</dbReference>
<evidence type="ECO:0000256" key="8">
    <source>
        <dbReference type="ARBA" id="ARBA00022842"/>
    </source>
</evidence>
<dbReference type="GO" id="GO:0000333">
    <property type="term" value="C:telomerase catalytic core complex"/>
    <property type="evidence" value="ECO:0007669"/>
    <property type="project" value="TreeGrafter"/>
</dbReference>
<dbReference type="InterPro" id="IPR000477">
    <property type="entry name" value="RT_dom"/>
</dbReference>
<dbReference type="Pfam" id="PF00078">
    <property type="entry name" value="RVT_1"/>
    <property type="match status" value="1"/>
</dbReference>
<evidence type="ECO:0000313" key="16">
    <source>
        <dbReference type="EMBL" id="OBU00031.2"/>
    </source>
</evidence>
<keyword evidence="8 13" id="KW-0460">Magnesium</keyword>
<evidence type="ECO:0000256" key="5">
    <source>
        <dbReference type="ARBA" id="ARBA00022679"/>
    </source>
</evidence>
<feature type="domain" description="Reverse transcriptase" evidence="15">
    <location>
        <begin position="625"/>
        <end position="944"/>
    </location>
</feature>
<evidence type="ECO:0000259" key="15">
    <source>
        <dbReference type="PROSITE" id="PS50878"/>
    </source>
</evidence>
<sequence length="1113" mass="126649">MVYHFHTMARRRKRHRAKVAIDEANKRPTLPYSSHAPVNVVQQSLLSRFYPEVLTLREYLLVKLPSNSRIRRKKVLTAGRRDRDQSDRETAIDDADSLGPFLDSTLVGIPHHNPQSEQRTTRWNSFTNQADLSGLDATMTSIDLGHSQSEIVDFAVWLLFNNSTRENTSIKHLLCQGFSKIPSAGRMDANNAAVRRLVPVFPNKHFDELKLDPWPQVLGLLGKGGDRVMIDLLVDCGIFLAAGNGRGNYFQICGLPLGDLQILDQGGRSELSGRTPTLPIDRNPSSIAFLRSKILYARPTLNSRGAVTFGLRHIHVLNRYPSACLEEGSIHRNTLQVIKYIFPRQFGLHNVFDSVVDFRETVHPFKDYTLREDEIRRLPPNHKGASSTRIPRRLRGPLVSLVRKLQILHERCPYGQLVAHYCPSNALATFPQPSNDDASRNFRTQKSTPGSHNGTGPTLVHLPKKPKKDSIMELATPSANVSAFCRAVLGRVIPDEFFGTGEDQAHNIQVLMRNVDRFIELRRFETISLHDVTQGMKISTVPWLNSENINSSQPDTRKKWDMFYEFMYYIFDSLIIPLIRCNFHVTESGVHRYRIFFFRQDVWRNLAEPAMTSLKLAMFEEVDINIANSVLDSRTIGFSQIRLLPKEKGVRPILNLRRRQLRRDSKRSLGPSINSTLAPVYNMLTFEKNLSPAKFGSTLFSVGDLYNKIKKFAEAIKPVSNLYFCKVDVQSAFDTIPQAAVVKLISALPTSDEYQISKHVEVKPGDGYRHGQAKPIRKWTSLARAAGDQPFDLMTNGKNTIFTENLAVQSHSKDQLLSLLSEHVQRNLVKIGKKFYRQKKGIPQGSVISSLLCNYFYADLEAKHLSFLNPDGSLLLRLIDDFLLITIDPEHGRRFIQTMHDGLPEYGVSVNPEKTLVNFETSINGQKVKRLVKGKEFPYCGTFINTNTLHISKDRERHKDLAVVDSLTVEFSKTPGKTFHRKVLNSFKIQCHAMFMDTTFNSPTVVARNIFESFVECANKMCAYTRCLPTQKQPGADIIIRTIVGLVDLAFLLIKSKEKNPKNLAYRCAISKTEIRWLALRAFHSVLKPQQSRYREEMMWLDDQLQPWAARRG</sequence>
<evidence type="ECO:0000256" key="4">
    <source>
        <dbReference type="ARBA" id="ARBA00022454"/>
    </source>
</evidence>
<evidence type="ECO:0000256" key="3">
    <source>
        <dbReference type="ARBA" id="ARBA00016182"/>
    </source>
</evidence>
<evidence type="ECO:0000256" key="1">
    <source>
        <dbReference type="ARBA" id="ARBA00008001"/>
    </source>
</evidence>
<reference evidence="16 17" key="1">
    <citation type="submission" date="2016-03" db="EMBL/GenBank/DDBJ databases">
        <title>Comparative genomics of Pseudogymnoascus destructans, the fungus causing white-nose syndrome of bats.</title>
        <authorList>
            <person name="Palmer J.M."/>
            <person name="Drees K.P."/>
            <person name="Foster J.T."/>
            <person name="Lindner D.L."/>
        </authorList>
    </citation>
    <scope>NUCLEOTIDE SEQUENCE [LARGE SCALE GENOMIC DNA]</scope>
    <source>
        <strain evidence="16 17">UAMH 10579</strain>
    </source>
</reference>
<evidence type="ECO:0000256" key="13">
    <source>
        <dbReference type="RuleBase" id="RU365061"/>
    </source>
</evidence>
<dbReference type="GO" id="GO:0003720">
    <property type="term" value="F:telomerase activity"/>
    <property type="evidence" value="ECO:0007669"/>
    <property type="project" value="InterPro"/>
</dbReference>